<evidence type="ECO:0000313" key="1">
    <source>
        <dbReference type="EMBL" id="RIX28031.1"/>
    </source>
</evidence>
<dbReference type="OrthoDB" id="5504491at2"/>
<dbReference type="Proteomes" id="UP000265742">
    <property type="component" value="Unassembled WGS sequence"/>
</dbReference>
<proteinExistence type="predicted"/>
<dbReference type="NCBIfam" id="TIGR03351">
    <property type="entry name" value="PhnX-like"/>
    <property type="match status" value="1"/>
</dbReference>
<dbReference type="InterPro" id="IPR023214">
    <property type="entry name" value="HAD_sf"/>
</dbReference>
<dbReference type="InterPro" id="IPR036412">
    <property type="entry name" value="HAD-like_sf"/>
</dbReference>
<dbReference type="SUPFAM" id="SSF56784">
    <property type="entry name" value="HAD-like"/>
    <property type="match status" value="1"/>
</dbReference>
<reference evidence="2" key="1">
    <citation type="submission" date="2018-09" db="EMBL/GenBank/DDBJ databases">
        <authorList>
            <person name="Kim I."/>
        </authorList>
    </citation>
    <scope>NUCLEOTIDE SEQUENCE [LARGE SCALE GENOMIC DNA]</scope>
    <source>
        <strain evidence="2">DD4a</strain>
    </source>
</reference>
<name>A0A3A1TWV2_9MICO</name>
<dbReference type="Gene3D" id="3.40.50.1000">
    <property type="entry name" value="HAD superfamily/HAD-like"/>
    <property type="match status" value="1"/>
</dbReference>
<dbReference type="GO" id="GO:0005829">
    <property type="term" value="C:cytosol"/>
    <property type="evidence" value="ECO:0007669"/>
    <property type="project" value="TreeGrafter"/>
</dbReference>
<dbReference type="GO" id="GO:0008967">
    <property type="term" value="F:phosphoglycolate phosphatase activity"/>
    <property type="evidence" value="ECO:0007669"/>
    <property type="project" value="TreeGrafter"/>
</dbReference>
<accession>A0A3A1TWV2</accession>
<organism evidence="1 2">
    <name type="scientific">Amnibacterium setariae</name>
    <dbReference type="NCBI Taxonomy" id="2306585"/>
    <lineage>
        <taxon>Bacteria</taxon>
        <taxon>Bacillati</taxon>
        <taxon>Actinomycetota</taxon>
        <taxon>Actinomycetes</taxon>
        <taxon>Micrococcales</taxon>
        <taxon>Microbacteriaceae</taxon>
        <taxon>Amnibacterium</taxon>
    </lineage>
</organism>
<dbReference type="Pfam" id="PF00702">
    <property type="entry name" value="Hydrolase"/>
    <property type="match status" value="1"/>
</dbReference>
<dbReference type="EMBL" id="QXTG01000002">
    <property type="protein sequence ID" value="RIX28031.1"/>
    <property type="molecule type" value="Genomic_DNA"/>
</dbReference>
<dbReference type="SFLD" id="SFLDS00003">
    <property type="entry name" value="Haloacid_Dehalogenase"/>
    <property type="match status" value="1"/>
</dbReference>
<gene>
    <name evidence="1" type="ORF">D1781_11030</name>
</gene>
<dbReference type="PANTHER" id="PTHR43434:SF19">
    <property type="entry name" value="PHOSPHONOACETALDEHYDE HYDROLASE"/>
    <property type="match status" value="1"/>
</dbReference>
<dbReference type="AlphaFoldDB" id="A0A3A1TWV2"/>
<keyword evidence="1" id="KW-0378">Hydrolase</keyword>
<dbReference type="InterPro" id="IPR022468">
    <property type="entry name" value="PhnX-like"/>
</dbReference>
<evidence type="ECO:0000313" key="2">
    <source>
        <dbReference type="Proteomes" id="UP000265742"/>
    </source>
</evidence>
<dbReference type="InterPro" id="IPR050155">
    <property type="entry name" value="HAD-like_hydrolase_sf"/>
</dbReference>
<dbReference type="SFLD" id="SFLDG01129">
    <property type="entry name" value="C1.5:_HAD__Beta-PGM__Phosphata"/>
    <property type="match status" value="1"/>
</dbReference>
<dbReference type="PANTHER" id="PTHR43434">
    <property type="entry name" value="PHOSPHOGLYCOLATE PHOSPHATASE"/>
    <property type="match status" value="1"/>
</dbReference>
<sequence>MTIRLASLDMAGTTIDEGGAVYAVLRESVERATGQDVPDDLLSRWSGTDKREAIVGLLVALHQDVRQADAVFAAFSDDLAAAYEADPPVLLPGVREAVAQLRSDGVRVALQTGYRREVAEGLLDAVGWRVGADVDALVTAEDVTASRPAPYLVFRTMEATGVVDVREVLVAGDTVNDVTAGTRAGARFVVGVLTGAHTVAELGAARHTHLLASLADVPALLEAEA</sequence>
<keyword evidence="2" id="KW-1185">Reference proteome</keyword>
<comment type="caution">
    <text evidence="1">The sequence shown here is derived from an EMBL/GenBank/DDBJ whole genome shotgun (WGS) entry which is preliminary data.</text>
</comment>
<dbReference type="RefSeq" id="WP_119482341.1">
    <property type="nucleotide sequence ID" value="NZ_QXTG01000002.1"/>
</dbReference>
<dbReference type="GO" id="GO:0006281">
    <property type="term" value="P:DNA repair"/>
    <property type="evidence" value="ECO:0007669"/>
    <property type="project" value="TreeGrafter"/>
</dbReference>
<protein>
    <submittedName>
        <fullName evidence="1">Phosphonatase-like hydrolase</fullName>
    </submittedName>
</protein>